<name>A0ABW5ZVE4_9FLAO</name>
<dbReference type="Pfam" id="PF04932">
    <property type="entry name" value="Wzy_C"/>
    <property type="match status" value="1"/>
</dbReference>
<dbReference type="InterPro" id="IPR051533">
    <property type="entry name" value="WaaL-like"/>
</dbReference>
<evidence type="ECO:0000256" key="1">
    <source>
        <dbReference type="ARBA" id="ARBA00004141"/>
    </source>
</evidence>
<dbReference type="EMBL" id="JBHUOS010000010">
    <property type="protein sequence ID" value="MFD2917023.1"/>
    <property type="molecule type" value="Genomic_DNA"/>
</dbReference>
<evidence type="ECO:0000313" key="7">
    <source>
        <dbReference type="EMBL" id="MFD2917023.1"/>
    </source>
</evidence>
<feature type="transmembrane region" description="Helical" evidence="5">
    <location>
        <begin position="83"/>
        <end position="100"/>
    </location>
</feature>
<accession>A0ABW5ZVE4</accession>
<evidence type="ECO:0000259" key="6">
    <source>
        <dbReference type="Pfam" id="PF04932"/>
    </source>
</evidence>
<feature type="transmembrane region" description="Helical" evidence="5">
    <location>
        <begin position="152"/>
        <end position="169"/>
    </location>
</feature>
<dbReference type="PANTHER" id="PTHR37422">
    <property type="entry name" value="TEICHURONIC ACID BIOSYNTHESIS PROTEIN TUAE"/>
    <property type="match status" value="1"/>
</dbReference>
<comment type="caution">
    <text evidence="7">The sequence shown here is derived from an EMBL/GenBank/DDBJ whole genome shotgun (WGS) entry which is preliminary data.</text>
</comment>
<dbReference type="GO" id="GO:0016874">
    <property type="term" value="F:ligase activity"/>
    <property type="evidence" value="ECO:0007669"/>
    <property type="project" value="UniProtKB-KW"/>
</dbReference>
<reference evidence="8" key="1">
    <citation type="journal article" date="2019" name="Int. J. Syst. Evol. Microbiol.">
        <title>The Global Catalogue of Microorganisms (GCM) 10K type strain sequencing project: providing services to taxonomists for standard genome sequencing and annotation.</title>
        <authorList>
            <consortium name="The Broad Institute Genomics Platform"/>
            <consortium name="The Broad Institute Genome Sequencing Center for Infectious Disease"/>
            <person name="Wu L."/>
            <person name="Ma J."/>
        </authorList>
    </citation>
    <scope>NUCLEOTIDE SEQUENCE [LARGE SCALE GENOMIC DNA]</scope>
    <source>
        <strain evidence="8">KCTC 32514</strain>
    </source>
</reference>
<organism evidence="7 8">
    <name type="scientific">Psychroserpens luteus</name>
    <dbReference type="NCBI Taxonomy" id="1434066"/>
    <lineage>
        <taxon>Bacteria</taxon>
        <taxon>Pseudomonadati</taxon>
        <taxon>Bacteroidota</taxon>
        <taxon>Flavobacteriia</taxon>
        <taxon>Flavobacteriales</taxon>
        <taxon>Flavobacteriaceae</taxon>
        <taxon>Psychroserpens</taxon>
    </lineage>
</organism>
<evidence type="ECO:0000256" key="2">
    <source>
        <dbReference type="ARBA" id="ARBA00022692"/>
    </source>
</evidence>
<keyword evidence="2 5" id="KW-0812">Transmembrane</keyword>
<evidence type="ECO:0000256" key="4">
    <source>
        <dbReference type="ARBA" id="ARBA00023136"/>
    </source>
</evidence>
<evidence type="ECO:0000256" key="3">
    <source>
        <dbReference type="ARBA" id="ARBA00022989"/>
    </source>
</evidence>
<feature type="transmembrane region" description="Helical" evidence="5">
    <location>
        <begin position="358"/>
        <end position="388"/>
    </location>
</feature>
<keyword evidence="7" id="KW-0436">Ligase</keyword>
<feature type="transmembrane region" description="Helical" evidence="5">
    <location>
        <begin position="181"/>
        <end position="200"/>
    </location>
</feature>
<keyword evidence="8" id="KW-1185">Reference proteome</keyword>
<feature type="domain" description="O-antigen ligase-related" evidence="6">
    <location>
        <begin position="183"/>
        <end position="338"/>
    </location>
</feature>
<protein>
    <submittedName>
        <fullName evidence="7">O-antigen ligase family protein</fullName>
    </submittedName>
</protein>
<keyword evidence="3 5" id="KW-1133">Transmembrane helix</keyword>
<dbReference type="PANTHER" id="PTHR37422:SF13">
    <property type="entry name" value="LIPOPOLYSACCHARIDE BIOSYNTHESIS PROTEIN PA4999-RELATED"/>
    <property type="match status" value="1"/>
</dbReference>
<dbReference type="InterPro" id="IPR007016">
    <property type="entry name" value="O-antigen_ligase-rel_domated"/>
</dbReference>
<dbReference type="RefSeq" id="WP_194506133.1">
    <property type="nucleotide sequence ID" value="NZ_JADILU010000001.1"/>
</dbReference>
<feature type="transmembrane region" description="Helical" evidence="5">
    <location>
        <begin position="107"/>
        <end position="130"/>
    </location>
</feature>
<evidence type="ECO:0000313" key="8">
    <source>
        <dbReference type="Proteomes" id="UP001597548"/>
    </source>
</evidence>
<gene>
    <name evidence="7" type="ORF">ACFS29_15320</name>
</gene>
<dbReference type="Proteomes" id="UP001597548">
    <property type="component" value="Unassembled WGS sequence"/>
</dbReference>
<comment type="subcellular location">
    <subcellularLocation>
        <location evidence="1">Membrane</location>
        <topology evidence="1">Multi-pass membrane protein</topology>
    </subcellularLocation>
</comment>
<evidence type="ECO:0000256" key="5">
    <source>
        <dbReference type="SAM" id="Phobius"/>
    </source>
</evidence>
<sequence length="400" mass="46314">MKVIEKVYHYLFYALVFTIPFEDNIRIVPNILMGVLFVLLPFVEKSFKHKLISNKTYLIAIVFTLFIGLTSLVFGTFSDDFNILKKLLILIAVIILSIPIQRHTNVLLLFILSVALGNLISIFNIGLYVWEVGGFEIASGEKINEILFIERLYFGFINCLSIAFSLRLWSKSSKILKRGFIVSILFSVFMILLVASRMAILTSLVICFLKILHHTNVKKTLIALGLGLCVIVAMFFLNDNLAKRFMYVDKQKDLLHKIREWEPRFVIWKCGFSNVASSNHELFLGDGFYQTQQRLNDCYINSISKEKRLKYFLETRFNTHNQYLDLLLSKGIFGLCFLLLLIYWLIHKNKRDINQLNILIVLVLFGLVENFLHRQIGVYLFALVLVVLTVKNSEDNILDE</sequence>
<feature type="transmembrane region" description="Helical" evidence="5">
    <location>
        <begin position="220"/>
        <end position="237"/>
    </location>
</feature>
<feature type="transmembrane region" description="Helical" evidence="5">
    <location>
        <begin position="27"/>
        <end position="44"/>
    </location>
</feature>
<proteinExistence type="predicted"/>
<keyword evidence="4 5" id="KW-0472">Membrane</keyword>
<feature type="transmembrane region" description="Helical" evidence="5">
    <location>
        <begin position="326"/>
        <end position="346"/>
    </location>
</feature>
<feature type="transmembrane region" description="Helical" evidence="5">
    <location>
        <begin position="56"/>
        <end position="77"/>
    </location>
</feature>